<feature type="chain" id="PRO_5016395637" description="Probable sugar-binding periplasmic protein" evidence="7">
    <location>
        <begin position="23"/>
        <end position="416"/>
    </location>
</feature>
<sequence length="416" mass="44227">MRISKIGLSVALALGLSMSAQAADVEVLHYWTSGGEAKSVAELKKMLEEKGHGWKDFAVAGGGGESAMTVLKSRVVSGNPPAAAQIKGPSIQEWGEEGVLANIDSVAKAEGWDALLPSVVSDVMKYNGEYVAVPVNVHRVNWMWANPEVFRKAGATVPTTWDEFFVAADKIKAAGMTAVAHGGQPWQDATTFESVVLGVGGAEFYNQAFVKLDPEAIKSPTMIKALNTFRKIKAYTDEGAPGRDWNLATAMVIKGEAGMQFMGDWAKGEFTAAGKKPGADYICAAAPGTSNAYTFNIDSFVMFDLDNKELEEGQNDLASTILSPEFQEVFNLNKGSVPARLNLSMSKFDDCAKLSSVDFVSSSIDKTLVPSMAHGMSTFSAVQGAISDAVTEFYNNDSVTAEAAADKMVNAIAAAQ</sequence>
<evidence type="ECO:0000256" key="1">
    <source>
        <dbReference type="ARBA" id="ARBA00004418"/>
    </source>
</evidence>
<dbReference type="OrthoDB" id="5580590at2"/>
<comment type="function">
    <text evidence="5">Part of a binding-protein-dependent transport system for a sugar.</text>
</comment>
<evidence type="ECO:0000313" key="8">
    <source>
        <dbReference type="EMBL" id="PWQ95613.1"/>
    </source>
</evidence>
<dbReference type="PANTHER" id="PTHR43649:SF28">
    <property type="entry name" value="BINDING PROTEIN COMPONENT OF ABC SUGAR TRANSPORTER-RELATED"/>
    <property type="match status" value="1"/>
</dbReference>
<organism evidence="8 9">
    <name type="scientific">Leucothrix pacifica</name>
    <dbReference type="NCBI Taxonomy" id="1247513"/>
    <lineage>
        <taxon>Bacteria</taxon>
        <taxon>Pseudomonadati</taxon>
        <taxon>Pseudomonadota</taxon>
        <taxon>Gammaproteobacteria</taxon>
        <taxon>Thiotrichales</taxon>
        <taxon>Thiotrichaceae</taxon>
        <taxon>Leucothrix</taxon>
    </lineage>
</organism>
<evidence type="ECO:0000256" key="4">
    <source>
        <dbReference type="ARBA" id="ARBA00022729"/>
    </source>
</evidence>
<evidence type="ECO:0000256" key="7">
    <source>
        <dbReference type="SAM" id="SignalP"/>
    </source>
</evidence>
<proteinExistence type="inferred from homology"/>
<keyword evidence="4 7" id="KW-0732">Signal</keyword>
<dbReference type="GO" id="GO:0042597">
    <property type="term" value="C:periplasmic space"/>
    <property type="evidence" value="ECO:0007669"/>
    <property type="project" value="UniProtKB-SubCell"/>
</dbReference>
<comment type="subcellular location">
    <subcellularLocation>
        <location evidence="1">Periplasm</location>
    </subcellularLocation>
</comment>
<dbReference type="Pfam" id="PF01547">
    <property type="entry name" value="SBP_bac_1"/>
    <property type="match status" value="1"/>
</dbReference>
<name>A0A317CE64_9GAMM</name>
<keyword evidence="3" id="KW-0813">Transport</keyword>
<evidence type="ECO:0000256" key="6">
    <source>
        <dbReference type="ARBA" id="ARBA00049753"/>
    </source>
</evidence>
<dbReference type="PANTHER" id="PTHR43649">
    <property type="entry name" value="ARABINOSE-BINDING PROTEIN-RELATED"/>
    <property type="match status" value="1"/>
</dbReference>
<reference evidence="8 9" key="1">
    <citation type="submission" date="2018-05" db="EMBL/GenBank/DDBJ databases">
        <title>Leucothrix arctica sp. nov., isolated from Arctic seawater.</title>
        <authorList>
            <person name="Choi A."/>
            <person name="Baek K."/>
        </authorList>
    </citation>
    <scope>NUCLEOTIDE SEQUENCE [LARGE SCALE GENOMIC DNA]</scope>
    <source>
        <strain evidence="8 9">JCM 18388</strain>
    </source>
</reference>
<dbReference type="AlphaFoldDB" id="A0A317CE64"/>
<dbReference type="EMBL" id="QGKM01000043">
    <property type="protein sequence ID" value="PWQ95613.1"/>
    <property type="molecule type" value="Genomic_DNA"/>
</dbReference>
<dbReference type="Proteomes" id="UP000245539">
    <property type="component" value="Unassembled WGS sequence"/>
</dbReference>
<evidence type="ECO:0000256" key="5">
    <source>
        <dbReference type="ARBA" id="ARBA00049629"/>
    </source>
</evidence>
<keyword evidence="9" id="KW-1185">Reference proteome</keyword>
<protein>
    <recommendedName>
        <fullName evidence="6">Probable sugar-binding periplasmic protein</fullName>
    </recommendedName>
</protein>
<dbReference type="SUPFAM" id="SSF53850">
    <property type="entry name" value="Periplasmic binding protein-like II"/>
    <property type="match status" value="1"/>
</dbReference>
<accession>A0A317CE64</accession>
<evidence type="ECO:0000256" key="2">
    <source>
        <dbReference type="ARBA" id="ARBA00008520"/>
    </source>
</evidence>
<feature type="signal peptide" evidence="7">
    <location>
        <begin position="1"/>
        <end position="22"/>
    </location>
</feature>
<dbReference type="InterPro" id="IPR050490">
    <property type="entry name" value="Bact_solute-bd_prot1"/>
</dbReference>
<dbReference type="RefSeq" id="WP_109838369.1">
    <property type="nucleotide sequence ID" value="NZ_QGKM01000043.1"/>
</dbReference>
<comment type="similarity">
    <text evidence="2">Belongs to the bacterial solute-binding protein 1 family.</text>
</comment>
<comment type="caution">
    <text evidence="8">The sequence shown here is derived from an EMBL/GenBank/DDBJ whole genome shotgun (WGS) entry which is preliminary data.</text>
</comment>
<evidence type="ECO:0000256" key="3">
    <source>
        <dbReference type="ARBA" id="ARBA00022448"/>
    </source>
</evidence>
<dbReference type="InterPro" id="IPR006059">
    <property type="entry name" value="SBP"/>
</dbReference>
<gene>
    <name evidence="8" type="ORF">DKW60_14435</name>
</gene>
<dbReference type="Gene3D" id="3.40.190.10">
    <property type="entry name" value="Periplasmic binding protein-like II"/>
    <property type="match status" value="2"/>
</dbReference>
<evidence type="ECO:0000313" key="9">
    <source>
        <dbReference type="Proteomes" id="UP000245539"/>
    </source>
</evidence>